<dbReference type="AlphaFoldDB" id="A0A0C9RXB7"/>
<feature type="chain" id="PRO_5002212572" evidence="4">
    <location>
        <begin position="20"/>
        <end position="161"/>
    </location>
</feature>
<keyword evidence="2" id="KW-0722">Serine protease inhibitor</keyword>
<dbReference type="InterPro" id="IPR002223">
    <property type="entry name" value="Kunitz_BPTI"/>
</dbReference>
<dbReference type="Gene3D" id="4.10.410.10">
    <property type="entry name" value="Pancreatic trypsin inhibitor Kunitz domain"/>
    <property type="match status" value="2"/>
</dbReference>
<dbReference type="Pfam" id="PF00014">
    <property type="entry name" value="Kunitz_BPTI"/>
    <property type="match status" value="1"/>
</dbReference>
<dbReference type="InterPro" id="IPR050098">
    <property type="entry name" value="TFPI/VKTCI-like"/>
</dbReference>
<evidence type="ECO:0000256" key="1">
    <source>
        <dbReference type="ARBA" id="ARBA00022690"/>
    </source>
</evidence>
<dbReference type="SMART" id="SM00131">
    <property type="entry name" value="KU"/>
    <property type="match status" value="2"/>
</dbReference>
<evidence type="ECO:0000256" key="3">
    <source>
        <dbReference type="ARBA" id="ARBA00023157"/>
    </source>
</evidence>
<feature type="domain" description="BPTI/Kunitz inhibitor" evidence="5">
    <location>
        <begin position="26"/>
        <end position="77"/>
    </location>
</feature>
<accession>A0A0C9RXB7</accession>
<evidence type="ECO:0000256" key="2">
    <source>
        <dbReference type="ARBA" id="ARBA00022900"/>
    </source>
</evidence>
<name>A0A0C9RXB7_AMBAM</name>
<dbReference type="GO" id="GO:0004867">
    <property type="term" value="F:serine-type endopeptidase inhibitor activity"/>
    <property type="evidence" value="ECO:0007669"/>
    <property type="project" value="UniProtKB-KW"/>
</dbReference>
<keyword evidence="1" id="KW-0646">Protease inhibitor</keyword>
<proteinExistence type="evidence at transcript level"/>
<sequence>MRLLTSILTVCALVASVLSEPKKTECVTPDIVSGPNCRQITLKYFYNTTSEMCEHFRWNGCGTKGLFESRYKCVSTCNEKQGAPFCANPPPSPCEDEKDKKGRKRYYYNITTKTCEEYNFCGGRQKLLDNNYFIARGYCEKQCGGFNEETAKAKDKPMVLE</sequence>
<dbReference type="InterPro" id="IPR036880">
    <property type="entry name" value="Kunitz_BPTI_sf"/>
</dbReference>
<protein>
    <submittedName>
        <fullName evidence="6">Putative serine proteinase inhibitor</fullName>
    </submittedName>
</protein>
<evidence type="ECO:0000313" key="6">
    <source>
        <dbReference type="EMBL" id="JAG92281.1"/>
    </source>
</evidence>
<evidence type="ECO:0000256" key="4">
    <source>
        <dbReference type="SAM" id="SignalP"/>
    </source>
</evidence>
<feature type="domain" description="BPTI/Kunitz inhibitor" evidence="5">
    <location>
        <begin position="77"/>
        <end position="143"/>
    </location>
</feature>
<keyword evidence="3" id="KW-1015">Disulfide bond</keyword>
<dbReference type="PROSITE" id="PS50279">
    <property type="entry name" value="BPTI_KUNITZ_2"/>
    <property type="match status" value="2"/>
</dbReference>
<dbReference type="PANTHER" id="PTHR10083:SF374">
    <property type="entry name" value="BPTI_KUNITZ INHIBITOR DOMAIN-CONTAINING PROTEIN"/>
    <property type="match status" value="1"/>
</dbReference>
<dbReference type="PANTHER" id="PTHR10083">
    <property type="entry name" value="KUNITZ-TYPE PROTEASE INHIBITOR-RELATED"/>
    <property type="match status" value="1"/>
</dbReference>
<dbReference type="EMBL" id="GBZX01000459">
    <property type="protein sequence ID" value="JAG92281.1"/>
    <property type="molecule type" value="mRNA"/>
</dbReference>
<keyword evidence="4" id="KW-0732">Signal</keyword>
<dbReference type="GO" id="GO:0005615">
    <property type="term" value="C:extracellular space"/>
    <property type="evidence" value="ECO:0007669"/>
    <property type="project" value="TreeGrafter"/>
</dbReference>
<reference evidence="6" key="1">
    <citation type="journal article" date="2015" name="PLoS ONE">
        <title>An Insight into the Sialome of the Lone Star Tick, Amblyomma americanum, with a Glimpse on Its Time Dependent Gene Expression.</title>
        <authorList>
            <person name="Karim S."/>
            <person name="Ribeiro J.M."/>
        </authorList>
    </citation>
    <scope>NUCLEOTIDE SEQUENCE</scope>
    <source>
        <tissue evidence="6">Salivary gland</tissue>
    </source>
</reference>
<dbReference type="SUPFAM" id="SSF57362">
    <property type="entry name" value="BPTI-like"/>
    <property type="match status" value="2"/>
</dbReference>
<feature type="signal peptide" evidence="4">
    <location>
        <begin position="1"/>
        <end position="19"/>
    </location>
</feature>
<evidence type="ECO:0000259" key="5">
    <source>
        <dbReference type="PROSITE" id="PS50279"/>
    </source>
</evidence>
<organism evidence="6">
    <name type="scientific">Amblyomma americanum</name>
    <name type="common">Lone star tick</name>
    <dbReference type="NCBI Taxonomy" id="6943"/>
    <lineage>
        <taxon>Eukaryota</taxon>
        <taxon>Metazoa</taxon>
        <taxon>Ecdysozoa</taxon>
        <taxon>Arthropoda</taxon>
        <taxon>Chelicerata</taxon>
        <taxon>Arachnida</taxon>
        <taxon>Acari</taxon>
        <taxon>Parasitiformes</taxon>
        <taxon>Ixodida</taxon>
        <taxon>Ixodoidea</taxon>
        <taxon>Ixodidae</taxon>
        <taxon>Amblyomminae</taxon>
        <taxon>Amblyomma</taxon>
    </lineage>
</organism>